<dbReference type="InterPro" id="IPR003961">
    <property type="entry name" value="FN3_dom"/>
</dbReference>
<keyword evidence="3" id="KW-1185">Reference proteome</keyword>
<dbReference type="GeneID" id="109481456"/>
<dbReference type="Gene3D" id="2.60.40.10">
    <property type="entry name" value="Immunoglobulins"/>
    <property type="match status" value="1"/>
</dbReference>
<dbReference type="CDD" id="cd00063">
    <property type="entry name" value="FN3"/>
    <property type="match status" value="1"/>
</dbReference>
<dbReference type="GO" id="GO:0031430">
    <property type="term" value="C:M band"/>
    <property type="evidence" value="ECO:0007669"/>
    <property type="project" value="TreeGrafter"/>
</dbReference>
<dbReference type="PROSITE" id="PS50853">
    <property type="entry name" value="FN3"/>
    <property type="match status" value="1"/>
</dbReference>
<dbReference type="FunFam" id="2.60.40.10:FF:000135">
    <property type="entry name" value="Titin a"/>
    <property type="match status" value="1"/>
</dbReference>
<dbReference type="PANTHER" id="PTHR14340:SF13">
    <property type="entry name" value="TITIN"/>
    <property type="match status" value="1"/>
</dbReference>
<dbReference type="AlphaFoldDB" id="A0A6P4ZE79"/>
<accession>A0A6P4ZE79</accession>
<dbReference type="GO" id="GO:0008307">
    <property type="term" value="F:structural constituent of muscle"/>
    <property type="evidence" value="ECO:0007669"/>
    <property type="project" value="TreeGrafter"/>
</dbReference>
<sequence>KPGAPVVFVDDTTRSSVSLMWNRPVRDGGSRVTGYIVEMRPQDGEEWTKAHATSAVRLTELTIDKLTEGQGYKFRVSAINEIGVGEPGEVDRVVFARDMLEAPEVELDVSLKRAMKVSAGAHPHLLPHQGQTLTHLHLGKGRQIVYADLARRFGIHNKHHGGAVVKQF</sequence>
<dbReference type="KEGG" id="bbel:109481456"/>
<evidence type="ECO:0000259" key="2">
    <source>
        <dbReference type="PROSITE" id="PS50853"/>
    </source>
</evidence>
<evidence type="ECO:0000256" key="1">
    <source>
        <dbReference type="ARBA" id="ARBA00023319"/>
    </source>
</evidence>
<name>A0A6P4ZE79_BRABE</name>
<organism evidence="3 4">
    <name type="scientific">Branchiostoma belcheri</name>
    <name type="common">Amphioxus</name>
    <dbReference type="NCBI Taxonomy" id="7741"/>
    <lineage>
        <taxon>Eukaryota</taxon>
        <taxon>Metazoa</taxon>
        <taxon>Chordata</taxon>
        <taxon>Cephalochordata</taxon>
        <taxon>Leptocardii</taxon>
        <taxon>Amphioxiformes</taxon>
        <taxon>Branchiostomatidae</taxon>
        <taxon>Branchiostoma</taxon>
    </lineage>
</organism>
<dbReference type="InterPro" id="IPR013783">
    <property type="entry name" value="Ig-like_fold"/>
</dbReference>
<keyword evidence="1" id="KW-0393">Immunoglobulin domain</keyword>
<dbReference type="PRINTS" id="PR00014">
    <property type="entry name" value="FNTYPEIII"/>
</dbReference>
<feature type="domain" description="Fibronectin type-III" evidence="2">
    <location>
        <begin position="1"/>
        <end position="98"/>
    </location>
</feature>
<protein>
    <submittedName>
        <fullName evidence="4">Titin-like</fullName>
    </submittedName>
</protein>
<evidence type="ECO:0000313" key="4">
    <source>
        <dbReference type="RefSeq" id="XP_019639600.1"/>
    </source>
</evidence>
<feature type="non-terminal residue" evidence="4">
    <location>
        <position position="1"/>
    </location>
</feature>
<dbReference type="PANTHER" id="PTHR14340">
    <property type="entry name" value="MICROFIBRIL-ASSOCIATED GLYCOPROTEIN 3"/>
    <property type="match status" value="1"/>
</dbReference>
<reference evidence="4" key="1">
    <citation type="submission" date="2025-08" db="UniProtKB">
        <authorList>
            <consortium name="RefSeq"/>
        </authorList>
    </citation>
    <scope>IDENTIFICATION</scope>
    <source>
        <tissue evidence="4">Gonad</tissue>
    </source>
</reference>
<dbReference type="GO" id="GO:0048738">
    <property type="term" value="P:cardiac muscle tissue development"/>
    <property type="evidence" value="ECO:0007669"/>
    <property type="project" value="TreeGrafter"/>
</dbReference>
<gene>
    <name evidence="4" type="primary">LOC109481456</name>
</gene>
<dbReference type="GO" id="GO:0045214">
    <property type="term" value="P:sarcomere organization"/>
    <property type="evidence" value="ECO:0007669"/>
    <property type="project" value="TreeGrafter"/>
</dbReference>
<dbReference type="Proteomes" id="UP000515135">
    <property type="component" value="Unplaced"/>
</dbReference>
<dbReference type="InterPro" id="IPR036116">
    <property type="entry name" value="FN3_sf"/>
</dbReference>
<dbReference type="OrthoDB" id="504170at2759"/>
<dbReference type="SMART" id="SM00060">
    <property type="entry name" value="FN3"/>
    <property type="match status" value="1"/>
</dbReference>
<evidence type="ECO:0000313" key="3">
    <source>
        <dbReference type="Proteomes" id="UP000515135"/>
    </source>
</evidence>
<proteinExistence type="predicted"/>
<dbReference type="Pfam" id="PF00041">
    <property type="entry name" value="fn3"/>
    <property type="match status" value="1"/>
</dbReference>
<dbReference type="RefSeq" id="XP_019639600.1">
    <property type="nucleotide sequence ID" value="XM_019784041.1"/>
</dbReference>
<dbReference type="SUPFAM" id="SSF49265">
    <property type="entry name" value="Fibronectin type III"/>
    <property type="match status" value="1"/>
</dbReference>